<dbReference type="InterPro" id="IPR005025">
    <property type="entry name" value="FMN_Rdtase-like_dom"/>
</dbReference>
<dbReference type="Proteomes" id="UP001235874">
    <property type="component" value="Chromosome"/>
</dbReference>
<dbReference type="EMBL" id="CP130472">
    <property type="protein sequence ID" value="WLS48803.1"/>
    <property type="molecule type" value="Genomic_DNA"/>
</dbReference>
<evidence type="ECO:0000313" key="2">
    <source>
        <dbReference type="EMBL" id="WLS48803.1"/>
    </source>
</evidence>
<dbReference type="GO" id="GO:0005829">
    <property type="term" value="C:cytosol"/>
    <property type="evidence" value="ECO:0007669"/>
    <property type="project" value="TreeGrafter"/>
</dbReference>
<dbReference type="AlphaFoldDB" id="A0AAJ6I122"/>
<protein>
    <submittedName>
        <fullName evidence="2">NADPH-dependent FMN reductase</fullName>
        <ecNumber evidence="2">1.-.-.-</ecNumber>
    </submittedName>
</protein>
<keyword evidence="2" id="KW-0560">Oxidoreductase</keyword>
<dbReference type="PANTHER" id="PTHR30543:SF21">
    <property type="entry name" value="NAD(P)H-DEPENDENT FMN REDUCTASE LOT6"/>
    <property type="match status" value="1"/>
</dbReference>
<gene>
    <name evidence="2" type="ORF">Q3V37_18400</name>
</gene>
<dbReference type="KEGG" id="mprn:Q3V37_18400"/>
<evidence type="ECO:0000259" key="1">
    <source>
        <dbReference type="Pfam" id="PF03358"/>
    </source>
</evidence>
<evidence type="ECO:0000313" key="3">
    <source>
        <dbReference type="Proteomes" id="UP001235874"/>
    </source>
</evidence>
<sequence length="187" mass="20651">MASIRRGRFGPVPARWLCDEANRGGRIEADVIDLAEARLPEVAGDPAPPAVRDLAPWLAAADAFVVVTPEYNGSFPGSLKTAIDWFRDEWRRKPVGFVCYGGPAAGLRAVDHLRQVFTDLDTMTVRDPVTIPHHRSAFDPAGRPVDPGLTVAADRMLEQLVWWADTLRRGRVAPTDTRFGKLQEGIR</sequence>
<dbReference type="InterPro" id="IPR050712">
    <property type="entry name" value="NAD(P)H-dep_reductase"/>
</dbReference>
<proteinExistence type="predicted"/>
<dbReference type="GO" id="GO:0010181">
    <property type="term" value="F:FMN binding"/>
    <property type="evidence" value="ECO:0007669"/>
    <property type="project" value="TreeGrafter"/>
</dbReference>
<dbReference type="SUPFAM" id="SSF52218">
    <property type="entry name" value="Flavoproteins"/>
    <property type="match status" value="1"/>
</dbReference>
<feature type="domain" description="NADPH-dependent FMN reductase-like" evidence="1">
    <location>
        <begin position="2"/>
        <end position="131"/>
    </location>
</feature>
<dbReference type="GO" id="GO:0016491">
    <property type="term" value="F:oxidoreductase activity"/>
    <property type="evidence" value="ECO:0007669"/>
    <property type="project" value="UniProtKB-KW"/>
</dbReference>
<keyword evidence="3" id="KW-1185">Reference proteome</keyword>
<name>A0AAJ6I122_9ACTN</name>
<dbReference type="InterPro" id="IPR029039">
    <property type="entry name" value="Flavoprotein-like_sf"/>
</dbReference>
<accession>A0AAJ6I122</accession>
<organism evidence="2 3">
    <name type="scientific">Micromonospora profundi</name>
    <dbReference type="NCBI Taxonomy" id="1420889"/>
    <lineage>
        <taxon>Bacteria</taxon>
        <taxon>Bacillati</taxon>
        <taxon>Actinomycetota</taxon>
        <taxon>Actinomycetes</taxon>
        <taxon>Micromonosporales</taxon>
        <taxon>Micromonosporaceae</taxon>
        <taxon>Micromonospora</taxon>
    </lineage>
</organism>
<dbReference type="PANTHER" id="PTHR30543">
    <property type="entry name" value="CHROMATE REDUCTASE"/>
    <property type="match status" value="1"/>
</dbReference>
<dbReference type="EC" id="1.-.-.-" evidence="2"/>
<reference evidence="2 3" key="1">
    <citation type="submission" date="2023-07" db="EMBL/GenBank/DDBJ databases">
        <title>Micromonospora profundi TRM 95458 converts glycerol to a new osmotic compound.</title>
        <authorList>
            <person name="Lu D."/>
        </authorList>
    </citation>
    <scope>NUCLEOTIDE SEQUENCE [LARGE SCALE GENOMIC DNA]</scope>
    <source>
        <strain evidence="2 3">TRM95458</strain>
    </source>
</reference>
<dbReference type="Gene3D" id="3.40.50.360">
    <property type="match status" value="1"/>
</dbReference>
<dbReference type="Pfam" id="PF03358">
    <property type="entry name" value="FMN_red"/>
    <property type="match status" value="1"/>
</dbReference>